<name>A0ABW7TJU5_9NOCA</name>
<gene>
    <name evidence="2" type="ORF">ACH4WX_11370</name>
</gene>
<evidence type="ECO:0000313" key="2">
    <source>
        <dbReference type="EMBL" id="MFI1461307.1"/>
    </source>
</evidence>
<evidence type="ECO:0000256" key="1">
    <source>
        <dbReference type="SAM" id="Phobius"/>
    </source>
</evidence>
<dbReference type="GeneID" id="93509543"/>
<dbReference type="EMBL" id="JBIRUQ010000002">
    <property type="protein sequence ID" value="MFI1461307.1"/>
    <property type="molecule type" value="Genomic_DNA"/>
</dbReference>
<accession>A0ABW7TJU5</accession>
<dbReference type="Proteomes" id="UP001611263">
    <property type="component" value="Unassembled WGS sequence"/>
</dbReference>
<reference evidence="2 3" key="1">
    <citation type="submission" date="2024-10" db="EMBL/GenBank/DDBJ databases">
        <title>The Natural Products Discovery Center: Release of the First 8490 Sequenced Strains for Exploring Actinobacteria Biosynthetic Diversity.</title>
        <authorList>
            <person name="Kalkreuter E."/>
            <person name="Kautsar S.A."/>
            <person name="Yang D."/>
            <person name="Bader C.D."/>
            <person name="Teijaro C.N."/>
            <person name="Fluegel L."/>
            <person name="Davis C.M."/>
            <person name="Simpson J.R."/>
            <person name="Lauterbach L."/>
            <person name="Steele A.D."/>
            <person name="Gui C."/>
            <person name="Meng S."/>
            <person name="Li G."/>
            <person name="Viehrig K."/>
            <person name="Ye F."/>
            <person name="Su P."/>
            <person name="Kiefer A.F."/>
            <person name="Nichols A."/>
            <person name="Cepeda A.J."/>
            <person name="Yan W."/>
            <person name="Fan B."/>
            <person name="Jiang Y."/>
            <person name="Adhikari A."/>
            <person name="Zheng C.-J."/>
            <person name="Schuster L."/>
            <person name="Cowan T.M."/>
            <person name="Smanski M.J."/>
            <person name="Chevrette M.G."/>
            <person name="De Carvalho L.P.S."/>
            <person name="Shen B."/>
        </authorList>
    </citation>
    <scope>NUCLEOTIDE SEQUENCE [LARGE SCALE GENOMIC DNA]</scope>
    <source>
        <strain evidence="2 3">NPDC020568</strain>
    </source>
</reference>
<keyword evidence="1" id="KW-0472">Membrane</keyword>
<comment type="caution">
    <text evidence="2">The sequence shown here is derived from an EMBL/GenBank/DDBJ whole genome shotgun (WGS) entry which is preliminary data.</text>
</comment>
<evidence type="ECO:0000313" key="3">
    <source>
        <dbReference type="Proteomes" id="UP001611263"/>
    </source>
</evidence>
<protein>
    <submittedName>
        <fullName evidence="2">Uncharacterized protein</fullName>
    </submittedName>
</protein>
<sequence>MQRSPATVTVRAVVTALVVLAILILVASVVHLASRPPEELVSRRQRVRAGSDTYSD</sequence>
<organism evidence="2 3">
    <name type="scientific">Nocardia carnea</name>
    <dbReference type="NCBI Taxonomy" id="37328"/>
    <lineage>
        <taxon>Bacteria</taxon>
        <taxon>Bacillati</taxon>
        <taxon>Actinomycetota</taxon>
        <taxon>Actinomycetes</taxon>
        <taxon>Mycobacteriales</taxon>
        <taxon>Nocardiaceae</taxon>
        <taxon>Nocardia</taxon>
    </lineage>
</organism>
<keyword evidence="3" id="KW-1185">Reference proteome</keyword>
<keyword evidence="1" id="KW-0812">Transmembrane</keyword>
<keyword evidence="1" id="KW-1133">Transmembrane helix</keyword>
<proteinExistence type="predicted"/>
<dbReference type="RefSeq" id="WP_156052321.1">
    <property type="nucleotide sequence ID" value="NZ_JBIRUQ010000002.1"/>
</dbReference>
<feature type="transmembrane region" description="Helical" evidence="1">
    <location>
        <begin position="12"/>
        <end position="34"/>
    </location>
</feature>